<dbReference type="AlphaFoldDB" id="A0A7T8JU59"/>
<proteinExistence type="predicted"/>
<dbReference type="Proteomes" id="UP000595437">
    <property type="component" value="Chromosome 19"/>
</dbReference>
<name>A0A7T8JU59_CALRO</name>
<reference evidence="2" key="1">
    <citation type="submission" date="2021-01" db="EMBL/GenBank/DDBJ databases">
        <title>Caligus Genome Assembly.</title>
        <authorList>
            <person name="Gallardo-Escarate C."/>
        </authorList>
    </citation>
    <scope>NUCLEOTIDE SEQUENCE [LARGE SCALE GENOMIC DNA]</scope>
</reference>
<evidence type="ECO:0000313" key="1">
    <source>
        <dbReference type="EMBL" id="QQP32963.1"/>
    </source>
</evidence>
<sequence>MLDSGEGPHVLVDGPEAQVTVIAPVSHRIHGPRLPEAEFGHHILETFSSESIDRFYLLFLFER</sequence>
<accession>A0A7T8JU59</accession>
<evidence type="ECO:0000313" key="2">
    <source>
        <dbReference type="Proteomes" id="UP000595437"/>
    </source>
</evidence>
<protein>
    <submittedName>
        <fullName evidence="1">Uncharacterized protein</fullName>
    </submittedName>
</protein>
<gene>
    <name evidence="1" type="ORF">FKW44_024164</name>
</gene>
<dbReference type="EMBL" id="CP045908">
    <property type="protein sequence ID" value="QQP32963.1"/>
    <property type="molecule type" value="Genomic_DNA"/>
</dbReference>
<keyword evidence="2" id="KW-1185">Reference proteome</keyword>
<organism evidence="1 2">
    <name type="scientific">Caligus rogercresseyi</name>
    <name type="common">Sea louse</name>
    <dbReference type="NCBI Taxonomy" id="217165"/>
    <lineage>
        <taxon>Eukaryota</taxon>
        <taxon>Metazoa</taxon>
        <taxon>Ecdysozoa</taxon>
        <taxon>Arthropoda</taxon>
        <taxon>Crustacea</taxon>
        <taxon>Multicrustacea</taxon>
        <taxon>Hexanauplia</taxon>
        <taxon>Copepoda</taxon>
        <taxon>Siphonostomatoida</taxon>
        <taxon>Caligidae</taxon>
        <taxon>Caligus</taxon>
    </lineage>
</organism>